<evidence type="ECO:0000313" key="1">
    <source>
        <dbReference type="EMBL" id="KAL3310441.1"/>
    </source>
</evidence>
<sequence length="135" mass="15652">MHFEVDNVFYSGQLDLEAESDQVKHWISDWLLVDPDFRLRKQCRVVHYTTIASILYRSRLRQMGAALTKIKSHDFRLICNSEEKMAGETKPDAPVLMKINALLQNDFTREDEIRNVAKTLVEEAIKSALLIFKAI</sequence>
<reference evidence="1 2" key="1">
    <citation type="submission" date="2024-11" db="EMBL/GenBank/DDBJ databases">
        <title>Adaptive evolution of stress response genes in parasites aligns with host niche diversity.</title>
        <authorList>
            <person name="Hahn C."/>
            <person name="Resl P."/>
        </authorList>
    </citation>
    <scope>NUCLEOTIDE SEQUENCE [LARGE SCALE GENOMIC DNA]</scope>
    <source>
        <strain evidence="1">EGGRZ-B1_66</strain>
        <tissue evidence="1">Body</tissue>
    </source>
</reference>
<gene>
    <name evidence="1" type="ORF">Ciccas_010997</name>
</gene>
<protein>
    <submittedName>
        <fullName evidence="1">Uncharacterized protein</fullName>
    </submittedName>
</protein>
<dbReference type="Proteomes" id="UP001626550">
    <property type="component" value="Unassembled WGS sequence"/>
</dbReference>
<organism evidence="1 2">
    <name type="scientific">Cichlidogyrus casuarinus</name>
    <dbReference type="NCBI Taxonomy" id="1844966"/>
    <lineage>
        <taxon>Eukaryota</taxon>
        <taxon>Metazoa</taxon>
        <taxon>Spiralia</taxon>
        <taxon>Lophotrochozoa</taxon>
        <taxon>Platyhelminthes</taxon>
        <taxon>Monogenea</taxon>
        <taxon>Monopisthocotylea</taxon>
        <taxon>Dactylogyridea</taxon>
        <taxon>Ancyrocephalidae</taxon>
        <taxon>Cichlidogyrus</taxon>
    </lineage>
</organism>
<evidence type="ECO:0000313" key="2">
    <source>
        <dbReference type="Proteomes" id="UP001626550"/>
    </source>
</evidence>
<dbReference type="EMBL" id="JBJKFK010002954">
    <property type="protein sequence ID" value="KAL3310441.1"/>
    <property type="molecule type" value="Genomic_DNA"/>
</dbReference>
<dbReference type="AlphaFoldDB" id="A0ABD2PSI4"/>
<keyword evidence="2" id="KW-1185">Reference proteome</keyword>
<proteinExistence type="predicted"/>
<name>A0ABD2PSI4_9PLAT</name>
<accession>A0ABD2PSI4</accession>
<comment type="caution">
    <text evidence="1">The sequence shown here is derived from an EMBL/GenBank/DDBJ whole genome shotgun (WGS) entry which is preliminary data.</text>
</comment>